<protein>
    <submittedName>
        <fullName evidence="1">Uncharacterized protein</fullName>
    </submittedName>
</protein>
<sequence length="109" mass="12126">MPAAIPPTTAAPVKLADIELPEDIKTIFDKYATNSTVNYEAFLNDLKGATSYNYLIDTLKIEKGEFTKDKLESLYKEYLEPENSSSRNGVTIVTVVMVSVVSMLVPYLK</sequence>
<dbReference type="CTD" id="20248197"/>
<reference evidence="1 2" key="1">
    <citation type="journal article" date="2013" name="Nature">
        <title>Insights into bilaterian evolution from three spiralian genomes.</title>
        <authorList>
            <person name="Simakov O."/>
            <person name="Marletaz F."/>
            <person name="Cho S.J."/>
            <person name="Edsinger-Gonzales E."/>
            <person name="Havlak P."/>
            <person name="Hellsten U."/>
            <person name="Kuo D.H."/>
            <person name="Larsson T."/>
            <person name="Lv J."/>
            <person name="Arendt D."/>
            <person name="Savage R."/>
            <person name="Osoegawa K."/>
            <person name="de Jong P."/>
            <person name="Grimwood J."/>
            <person name="Chapman J.A."/>
            <person name="Shapiro H."/>
            <person name="Aerts A."/>
            <person name="Otillar R.P."/>
            <person name="Terry A.Y."/>
            <person name="Boore J.L."/>
            <person name="Grigoriev I.V."/>
            <person name="Lindberg D.R."/>
            <person name="Seaver E.C."/>
            <person name="Weisblat D.A."/>
            <person name="Putnam N.H."/>
            <person name="Rokhsar D.S."/>
        </authorList>
    </citation>
    <scope>NUCLEOTIDE SEQUENCE [LARGE SCALE GENOMIC DNA]</scope>
</reference>
<keyword evidence="2" id="KW-1185">Reference proteome</keyword>
<dbReference type="GeneID" id="20248197"/>
<gene>
    <name evidence="1" type="ORF">LOTGIDRAFT_230067</name>
</gene>
<dbReference type="RefSeq" id="XP_009044540.1">
    <property type="nucleotide sequence ID" value="XM_009046292.1"/>
</dbReference>
<evidence type="ECO:0000313" key="1">
    <source>
        <dbReference type="EMBL" id="ESP05031.1"/>
    </source>
</evidence>
<name>V4BBQ8_LOTGI</name>
<dbReference type="HOGENOM" id="CLU_2186912_0_0_1"/>
<dbReference type="EMBL" id="KB199651">
    <property type="protein sequence ID" value="ESP05031.1"/>
    <property type="molecule type" value="Genomic_DNA"/>
</dbReference>
<proteinExistence type="predicted"/>
<dbReference type="KEGG" id="lgi:LOTGIDRAFT_230067"/>
<dbReference type="Proteomes" id="UP000030746">
    <property type="component" value="Unassembled WGS sequence"/>
</dbReference>
<accession>V4BBQ8</accession>
<dbReference type="AlphaFoldDB" id="V4BBQ8"/>
<organism evidence="1 2">
    <name type="scientific">Lottia gigantea</name>
    <name type="common">Giant owl limpet</name>
    <dbReference type="NCBI Taxonomy" id="225164"/>
    <lineage>
        <taxon>Eukaryota</taxon>
        <taxon>Metazoa</taxon>
        <taxon>Spiralia</taxon>
        <taxon>Lophotrochozoa</taxon>
        <taxon>Mollusca</taxon>
        <taxon>Gastropoda</taxon>
        <taxon>Patellogastropoda</taxon>
        <taxon>Lottioidea</taxon>
        <taxon>Lottiidae</taxon>
        <taxon>Lottia</taxon>
    </lineage>
</organism>
<evidence type="ECO:0000313" key="2">
    <source>
        <dbReference type="Proteomes" id="UP000030746"/>
    </source>
</evidence>